<dbReference type="SUPFAM" id="SSF103486">
    <property type="entry name" value="V-type ATP synthase subunit C"/>
    <property type="match status" value="1"/>
</dbReference>
<accession>A0AAJ1IG06</accession>
<dbReference type="Gene3D" id="1.10.132.50">
    <property type="entry name" value="ATP synthase (C/AC39) subunit, domain 3"/>
    <property type="match status" value="3"/>
</dbReference>
<organism evidence="4 5">
    <name type="scientific">Candidatus Thalassospirochaeta sargassi</name>
    <dbReference type="NCBI Taxonomy" id="3119039"/>
    <lineage>
        <taxon>Bacteria</taxon>
        <taxon>Pseudomonadati</taxon>
        <taxon>Spirochaetota</taxon>
        <taxon>Spirochaetia</taxon>
        <taxon>Spirochaetales</taxon>
        <taxon>Spirochaetaceae</taxon>
        <taxon>Candidatus Thalassospirochaeta</taxon>
    </lineage>
</organism>
<protein>
    <submittedName>
        <fullName evidence="4">V-type ATPase subunit</fullName>
    </submittedName>
</protein>
<dbReference type="InterPro" id="IPR036079">
    <property type="entry name" value="ATPase_csu/dsu_sf"/>
</dbReference>
<reference evidence="4 5" key="1">
    <citation type="submission" date="2022-12" db="EMBL/GenBank/DDBJ databases">
        <title>Metagenome assembled genome from gulf of manar.</title>
        <authorList>
            <person name="Kohli P."/>
            <person name="Pk S."/>
            <person name="Venkata Ramana C."/>
            <person name="Sasikala C."/>
        </authorList>
    </citation>
    <scope>NUCLEOTIDE SEQUENCE [LARGE SCALE GENOMIC DNA]</scope>
    <source>
        <strain evidence="4">JB008</strain>
    </source>
</reference>
<dbReference type="InterPro" id="IPR050873">
    <property type="entry name" value="V-ATPase_V0D/AC39_subunit"/>
</dbReference>
<keyword evidence="2" id="KW-0406">Ion transport</keyword>
<dbReference type="Proteomes" id="UP001221217">
    <property type="component" value="Unassembled WGS sequence"/>
</dbReference>
<dbReference type="InterPro" id="IPR044911">
    <property type="entry name" value="V-type_ATPase_csu/dsu_dom_3"/>
</dbReference>
<dbReference type="Pfam" id="PF01992">
    <property type="entry name" value="vATP-synt_AC39"/>
    <property type="match status" value="1"/>
</dbReference>
<evidence type="ECO:0000313" key="5">
    <source>
        <dbReference type="Proteomes" id="UP001221217"/>
    </source>
</evidence>
<sequence length="356" mass="40899">MKKTAVSEYGFINAKLRARISSMLTDEFKTALIGADGIEAAVQVLSSYGYSKASEKWNTTGDIQSLEFELFKNHIANYSMVMKNTDGSLNGLINVLSIKPEIENIKSVLRLWYGSKLRHSPINYRSAYIIRERIRENIDWNELINAVSYEDIISVFSSTIYSEIFNNEAVIDTGDSLFNVEILLDKLYYRMVIEESYKLKKNDNDTLNEIISTEIDLQNVSWIIRYRHFYKMDTSKLSSILIPGGHGLNIELMDNISKEEGAGFAPMEILKKSYPELSSLNISNKHNFSAQARLFEQLLDETRKRKFTTILTGYPFTIGVVLAYFFISERELRFISSVINGKNYKFSSDTIKEMIR</sequence>
<keyword evidence="3" id="KW-1133">Transmembrane helix</keyword>
<dbReference type="GO" id="GO:0046961">
    <property type="term" value="F:proton-transporting ATPase activity, rotational mechanism"/>
    <property type="evidence" value="ECO:0007669"/>
    <property type="project" value="InterPro"/>
</dbReference>
<keyword evidence="3" id="KW-0812">Transmembrane</keyword>
<feature type="transmembrane region" description="Helical" evidence="3">
    <location>
        <begin position="307"/>
        <end position="327"/>
    </location>
</feature>
<dbReference type="InterPro" id="IPR002843">
    <property type="entry name" value="ATPase_V0-cplx_csu/dsu"/>
</dbReference>
<name>A0AAJ1IG06_9SPIO</name>
<dbReference type="PANTHER" id="PTHR38682">
    <property type="entry name" value="V-TYPE ATP SYNTHASE SUBUNIT C"/>
    <property type="match status" value="1"/>
</dbReference>
<dbReference type="EMBL" id="JAQQAL010000052">
    <property type="protein sequence ID" value="MDC7228625.1"/>
    <property type="molecule type" value="Genomic_DNA"/>
</dbReference>
<evidence type="ECO:0000256" key="1">
    <source>
        <dbReference type="ARBA" id="ARBA00022448"/>
    </source>
</evidence>
<gene>
    <name evidence="4" type="ORF">PQJ61_17820</name>
</gene>
<keyword evidence="3" id="KW-0472">Membrane</keyword>
<comment type="caution">
    <text evidence="4">The sequence shown here is derived from an EMBL/GenBank/DDBJ whole genome shotgun (WGS) entry which is preliminary data.</text>
</comment>
<dbReference type="PANTHER" id="PTHR38682:SF1">
    <property type="entry name" value="V-TYPE ATP SYNTHASE SUBUNIT C"/>
    <property type="match status" value="1"/>
</dbReference>
<keyword evidence="1" id="KW-0813">Transport</keyword>
<evidence type="ECO:0000313" key="4">
    <source>
        <dbReference type="EMBL" id="MDC7228625.1"/>
    </source>
</evidence>
<dbReference type="AlphaFoldDB" id="A0AAJ1IG06"/>
<evidence type="ECO:0000256" key="3">
    <source>
        <dbReference type="SAM" id="Phobius"/>
    </source>
</evidence>
<evidence type="ECO:0000256" key="2">
    <source>
        <dbReference type="ARBA" id="ARBA00023065"/>
    </source>
</evidence>
<proteinExistence type="predicted"/>